<dbReference type="AlphaFoldDB" id="A0A382VDU6"/>
<evidence type="ECO:0000256" key="1">
    <source>
        <dbReference type="ARBA" id="ARBA00010926"/>
    </source>
</evidence>
<evidence type="ECO:0000313" key="3">
    <source>
        <dbReference type="EMBL" id="SVD44205.1"/>
    </source>
</evidence>
<sequence length="81" mass="9269">MLSKKTTKKRASFQVLATDATKVYIAGTFNDWDPDARPLKRGRDDVFRTWMNLPAGTYEYRFVVDGEWRGDPACQLRGPSP</sequence>
<dbReference type="InterPro" id="IPR014756">
    <property type="entry name" value="Ig_E-set"/>
</dbReference>
<dbReference type="Pfam" id="PF16561">
    <property type="entry name" value="AMPK1_CBM"/>
    <property type="match status" value="1"/>
</dbReference>
<dbReference type="InterPro" id="IPR013783">
    <property type="entry name" value="Ig-like_fold"/>
</dbReference>
<gene>
    <name evidence="3" type="ORF">METZ01_LOCUS397059</name>
</gene>
<comment type="similarity">
    <text evidence="1">Belongs to the 5'-AMP-activated protein kinase beta subunit family.</text>
</comment>
<dbReference type="EMBL" id="UINC01150902">
    <property type="protein sequence ID" value="SVD44205.1"/>
    <property type="molecule type" value="Genomic_DNA"/>
</dbReference>
<feature type="domain" description="AMP-activated protein kinase glycogen-binding" evidence="2">
    <location>
        <begin position="19"/>
        <end position="75"/>
    </location>
</feature>
<evidence type="ECO:0000259" key="2">
    <source>
        <dbReference type="Pfam" id="PF16561"/>
    </source>
</evidence>
<dbReference type="InterPro" id="IPR032640">
    <property type="entry name" value="AMPK1_CBM"/>
</dbReference>
<protein>
    <recommendedName>
        <fullName evidence="2">AMP-activated protein kinase glycogen-binding domain-containing protein</fullName>
    </recommendedName>
</protein>
<dbReference type="PANTHER" id="PTHR10343:SF84">
    <property type="entry name" value="5'-AMP-ACTIVATED PROTEIN KINASE SUBUNIT BETA-1"/>
    <property type="match status" value="1"/>
</dbReference>
<accession>A0A382VDU6</accession>
<name>A0A382VDU6_9ZZZZ</name>
<dbReference type="PANTHER" id="PTHR10343">
    <property type="entry name" value="5'-AMP-ACTIVATED PROTEIN KINASE , BETA SUBUNIT"/>
    <property type="match status" value="1"/>
</dbReference>
<dbReference type="Gene3D" id="2.60.40.10">
    <property type="entry name" value="Immunoglobulins"/>
    <property type="match status" value="1"/>
</dbReference>
<organism evidence="3">
    <name type="scientific">marine metagenome</name>
    <dbReference type="NCBI Taxonomy" id="408172"/>
    <lineage>
        <taxon>unclassified sequences</taxon>
        <taxon>metagenomes</taxon>
        <taxon>ecological metagenomes</taxon>
    </lineage>
</organism>
<dbReference type="SUPFAM" id="SSF81296">
    <property type="entry name" value="E set domains"/>
    <property type="match status" value="1"/>
</dbReference>
<dbReference type="CDD" id="cd02859">
    <property type="entry name" value="E_set_AMPKbeta_like_N"/>
    <property type="match status" value="1"/>
</dbReference>
<proteinExistence type="inferred from homology"/>
<dbReference type="InterPro" id="IPR050827">
    <property type="entry name" value="CRP1_MDG1_kinase"/>
</dbReference>
<reference evidence="3" key="1">
    <citation type="submission" date="2018-05" db="EMBL/GenBank/DDBJ databases">
        <authorList>
            <person name="Lanie J.A."/>
            <person name="Ng W.-L."/>
            <person name="Kazmierczak K.M."/>
            <person name="Andrzejewski T.M."/>
            <person name="Davidsen T.M."/>
            <person name="Wayne K.J."/>
            <person name="Tettelin H."/>
            <person name="Glass J.I."/>
            <person name="Rusch D."/>
            <person name="Podicherti R."/>
            <person name="Tsui H.-C.T."/>
            <person name="Winkler M.E."/>
        </authorList>
    </citation>
    <scope>NUCLEOTIDE SEQUENCE</scope>
</reference>